<dbReference type="AlphaFoldDB" id="A0A6H5HSX5"/>
<name>A0A6H5HSX5_9HYME</name>
<dbReference type="EMBL" id="CADCXV010000140">
    <property type="protein sequence ID" value="CAB0028421.1"/>
    <property type="molecule type" value="Genomic_DNA"/>
</dbReference>
<keyword evidence="2" id="KW-1185">Reference proteome</keyword>
<sequence>MKTSQTLLKNQKELEVVYFFWSSTAGRTSSVSPQQSRLSAVGPLQTSLTWAEPTHFARESNLQHQIGVLPALRHSFDLSAQLDMRYPRHIPPPDTLGATQVEAHNKRRKTFRLPCGKVVDEACMLYLVSTIRPSRWDQSSEKHLDFLGRKVVDEVVFVPGAAPTRHLGGDKVRKHLEDCPWAKVVVGIFIPGQGLRAPGCST</sequence>
<reference evidence="1 2" key="1">
    <citation type="submission" date="2020-02" db="EMBL/GenBank/DDBJ databases">
        <authorList>
            <person name="Ferguson B K."/>
        </authorList>
    </citation>
    <scope>NUCLEOTIDE SEQUENCE [LARGE SCALE GENOMIC DNA]</scope>
</reference>
<organism evidence="1 2">
    <name type="scientific">Trichogramma brassicae</name>
    <dbReference type="NCBI Taxonomy" id="86971"/>
    <lineage>
        <taxon>Eukaryota</taxon>
        <taxon>Metazoa</taxon>
        <taxon>Ecdysozoa</taxon>
        <taxon>Arthropoda</taxon>
        <taxon>Hexapoda</taxon>
        <taxon>Insecta</taxon>
        <taxon>Pterygota</taxon>
        <taxon>Neoptera</taxon>
        <taxon>Endopterygota</taxon>
        <taxon>Hymenoptera</taxon>
        <taxon>Apocrita</taxon>
        <taxon>Proctotrupomorpha</taxon>
        <taxon>Chalcidoidea</taxon>
        <taxon>Trichogrammatidae</taxon>
        <taxon>Trichogramma</taxon>
    </lineage>
</organism>
<dbReference type="Proteomes" id="UP000479190">
    <property type="component" value="Unassembled WGS sequence"/>
</dbReference>
<evidence type="ECO:0000313" key="2">
    <source>
        <dbReference type="Proteomes" id="UP000479190"/>
    </source>
</evidence>
<accession>A0A6H5HSX5</accession>
<protein>
    <submittedName>
        <fullName evidence="1">Uncharacterized protein</fullName>
    </submittedName>
</protein>
<gene>
    <name evidence="1" type="ORF">TBRA_LOCUS595</name>
</gene>
<evidence type="ECO:0000313" key="1">
    <source>
        <dbReference type="EMBL" id="CAB0028421.1"/>
    </source>
</evidence>
<proteinExistence type="predicted"/>